<evidence type="ECO:0000313" key="4">
    <source>
        <dbReference type="Proteomes" id="UP000185557"/>
    </source>
</evidence>
<proteinExistence type="predicted"/>
<sequence length="387" mass="41133">MDSLAQSLLWLLWETHPDVDPVPAGSASALPLAPKQGKTQVAPVGTMPLWNRSLAIAAGAIVLSSGFGAPALANGHLWGSTVYVNTPEGYALNVRWGPSTNNGVYRRVRRGSALQLSGARRNGWVQLVDATWVAGNLVSRSPIPGADVTPPTGNPENLATVVTPQNFALNIRNGPGFNYQIVGQYINGSRIPVTGRFTNGWAQLTNGNWVDSGHIQYSGPIYGDNQPNPNPNPTPGPTPNADVTELQRLLRQAGFLPSNFIASGIYDQTTQNAVREFQRVNGLPVTGIVDAATWQALYRATAPPTPLPSPKPDPSPDPTDPPPSGTSQQRVVTDGDSTSVFDGPGTEFGVVRNVPNGSIVTITGRTSGNWSELLDGGWIFSLWLEPI</sequence>
<name>A0A1U7J360_9CYAN</name>
<feature type="domain" description="SH3b" evidence="2">
    <location>
        <begin position="159"/>
        <end position="218"/>
    </location>
</feature>
<dbReference type="STRING" id="549789.NIES30_16015"/>
<gene>
    <name evidence="3" type="ORF">NIES30_16015</name>
</gene>
<dbReference type="SMART" id="SM00287">
    <property type="entry name" value="SH3b"/>
    <property type="match status" value="3"/>
</dbReference>
<dbReference type="InterPro" id="IPR003646">
    <property type="entry name" value="SH3-like_bac-type"/>
</dbReference>
<evidence type="ECO:0000313" key="3">
    <source>
        <dbReference type="EMBL" id="OKH46601.1"/>
    </source>
</evidence>
<dbReference type="Pfam" id="PF01471">
    <property type="entry name" value="PG_binding_1"/>
    <property type="match status" value="1"/>
</dbReference>
<dbReference type="PANTHER" id="PTHR34408">
    <property type="entry name" value="FAMILY PROTEIN, PUTATIVE-RELATED"/>
    <property type="match status" value="1"/>
</dbReference>
<accession>A0A1U7J360</accession>
<dbReference type="InterPro" id="IPR036366">
    <property type="entry name" value="PGBDSf"/>
</dbReference>
<dbReference type="Gene3D" id="1.10.101.10">
    <property type="entry name" value="PGBD-like superfamily/PGBD"/>
    <property type="match status" value="1"/>
</dbReference>
<feature type="domain" description="SH3b" evidence="2">
    <location>
        <begin position="327"/>
        <end position="386"/>
    </location>
</feature>
<feature type="region of interest" description="Disordered" evidence="1">
    <location>
        <begin position="301"/>
        <end position="346"/>
    </location>
</feature>
<dbReference type="PANTHER" id="PTHR34408:SF1">
    <property type="entry name" value="GLYCOSYL HYDROLASE FAMILY 19 DOMAIN-CONTAINING PROTEIN HI_1415"/>
    <property type="match status" value="1"/>
</dbReference>
<dbReference type="InterPro" id="IPR036365">
    <property type="entry name" value="PGBD-like_sf"/>
</dbReference>
<dbReference type="EMBL" id="MRCG01000012">
    <property type="protein sequence ID" value="OKH46601.1"/>
    <property type="molecule type" value="Genomic_DNA"/>
</dbReference>
<dbReference type="InterPro" id="IPR052354">
    <property type="entry name" value="Cell_Wall_Dynamics_Protein"/>
</dbReference>
<dbReference type="Gene3D" id="2.30.30.40">
    <property type="entry name" value="SH3 Domains"/>
    <property type="match status" value="1"/>
</dbReference>
<feature type="region of interest" description="Disordered" evidence="1">
    <location>
        <begin position="217"/>
        <end position="241"/>
    </location>
</feature>
<protein>
    <recommendedName>
        <fullName evidence="2">SH3b domain-containing protein</fullName>
    </recommendedName>
</protein>
<feature type="compositionally biased region" description="Polar residues" evidence="1">
    <location>
        <begin position="328"/>
        <end position="340"/>
    </location>
</feature>
<feature type="compositionally biased region" description="Pro residues" evidence="1">
    <location>
        <begin position="228"/>
        <end position="238"/>
    </location>
</feature>
<feature type="domain" description="SH3b" evidence="2">
    <location>
        <begin position="80"/>
        <end position="141"/>
    </location>
</feature>
<dbReference type="InterPro" id="IPR002477">
    <property type="entry name" value="Peptidoglycan-bd-like"/>
</dbReference>
<organism evidence="3 4">
    <name type="scientific">Phormidium tenue NIES-30</name>
    <dbReference type="NCBI Taxonomy" id="549789"/>
    <lineage>
        <taxon>Bacteria</taxon>
        <taxon>Bacillati</taxon>
        <taxon>Cyanobacteriota</taxon>
        <taxon>Cyanophyceae</taxon>
        <taxon>Oscillatoriophycideae</taxon>
        <taxon>Oscillatoriales</taxon>
        <taxon>Oscillatoriaceae</taxon>
        <taxon>Phormidium</taxon>
    </lineage>
</organism>
<keyword evidence="4" id="KW-1185">Reference proteome</keyword>
<dbReference type="AlphaFoldDB" id="A0A1U7J360"/>
<dbReference type="SUPFAM" id="SSF47090">
    <property type="entry name" value="PGBD-like"/>
    <property type="match status" value="1"/>
</dbReference>
<evidence type="ECO:0000259" key="2">
    <source>
        <dbReference type="SMART" id="SM00287"/>
    </source>
</evidence>
<reference evidence="3 4" key="1">
    <citation type="submission" date="2016-11" db="EMBL/GenBank/DDBJ databases">
        <title>Draft Genome Sequences of Nine Cyanobacterial Strains from Diverse Habitats.</title>
        <authorList>
            <person name="Zhu T."/>
            <person name="Hou S."/>
            <person name="Lu X."/>
            <person name="Hess W.R."/>
        </authorList>
    </citation>
    <scope>NUCLEOTIDE SEQUENCE [LARGE SCALE GENOMIC DNA]</scope>
    <source>
        <strain evidence="3 4">NIES-30</strain>
    </source>
</reference>
<dbReference type="OrthoDB" id="9785345at2"/>
<comment type="caution">
    <text evidence="3">The sequence shown here is derived from an EMBL/GenBank/DDBJ whole genome shotgun (WGS) entry which is preliminary data.</text>
</comment>
<feature type="compositionally biased region" description="Pro residues" evidence="1">
    <location>
        <begin position="303"/>
        <end position="324"/>
    </location>
</feature>
<evidence type="ECO:0000256" key="1">
    <source>
        <dbReference type="SAM" id="MobiDB-lite"/>
    </source>
</evidence>
<dbReference type="Proteomes" id="UP000185557">
    <property type="component" value="Unassembled WGS sequence"/>
</dbReference>